<keyword evidence="6" id="KW-1185">Reference proteome</keyword>
<dbReference type="SMART" id="SM00829">
    <property type="entry name" value="PKS_ER"/>
    <property type="match status" value="1"/>
</dbReference>
<proteinExistence type="inferred from homology"/>
<reference evidence="5 6" key="1">
    <citation type="journal article" date="2014" name="Int. J. Syst. Evol. Microbiol.">
        <title>Complete genome sequence of Corynebacterium casei LMG S-19264T (=DSM 44701T), isolated from a smear-ripened cheese.</title>
        <authorList>
            <consortium name="US DOE Joint Genome Institute (JGI-PGF)"/>
            <person name="Walter F."/>
            <person name="Albersmeier A."/>
            <person name="Kalinowski J."/>
            <person name="Ruckert C."/>
        </authorList>
    </citation>
    <scope>NUCLEOTIDE SEQUENCE [LARGE SCALE GENOMIC DNA]</scope>
    <source>
        <strain evidence="5 6">CGMCC 1.16330</strain>
    </source>
</reference>
<comment type="caution">
    <text evidence="5">The sequence shown here is derived from an EMBL/GenBank/DDBJ whole genome shotgun (WGS) entry which is preliminary data.</text>
</comment>
<keyword evidence="3" id="KW-0560">Oxidoreductase</keyword>
<dbReference type="NCBIfam" id="TIGR02817">
    <property type="entry name" value="adh_fam_1"/>
    <property type="match status" value="1"/>
</dbReference>
<dbReference type="CDD" id="cd08252">
    <property type="entry name" value="AL_MDR"/>
    <property type="match status" value="1"/>
</dbReference>
<dbReference type="SUPFAM" id="SSF50129">
    <property type="entry name" value="GroES-like"/>
    <property type="match status" value="1"/>
</dbReference>
<dbReference type="PANTHER" id="PTHR44154:SF1">
    <property type="entry name" value="QUINONE OXIDOREDUCTASE"/>
    <property type="match status" value="1"/>
</dbReference>
<evidence type="ECO:0000256" key="3">
    <source>
        <dbReference type="RuleBase" id="RU364000"/>
    </source>
</evidence>
<dbReference type="EMBL" id="BMKS01000001">
    <property type="protein sequence ID" value="GGG17146.1"/>
    <property type="molecule type" value="Genomic_DNA"/>
</dbReference>
<accession>A0A8J2Z842</accession>
<keyword evidence="3" id="KW-0862">Zinc</keyword>
<dbReference type="Pfam" id="PF00107">
    <property type="entry name" value="ADH_zinc_N"/>
    <property type="match status" value="1"/>
</dbReference>
<dbReference type="InterPro" id="IPR051603">
    <property type="entry name" value="Zinc-ADH_QOR/CCCR"/>
</dbReference>
<evidence type="ECO:0000313" key="5">
    <source>
        <dbReference type="EMBL" id="GGG17146.1"/>
    </source>
</evidence>
<dbReference type="InterPro" id="IPR020843">
    <property type="entry name" value="ER"/>
</dbReference>
<dbReference type="PANTHER" id="PTHR44154">
    <property type="entry name" value="QUINONE OXIDOREDUCTASE"/>
    <property type="match status" value="1"/>
</dbReference>
<keyword evidence="2" id="KW-0521">NADP</keyword>
<gene>
    <name evidence="5" type="ORF">GCM10010964_01750</name>
</gene>
<dbReference type="Gene3D" id="3.90.180.10">
    <property type="entry name" value="Medium-chain alcohol dehydrogenases, catalytic domain"/>
    <property type="match status" value="1"/>
</dbReference>
<organism evidence="5 6">
    <name type="scientific">Caldovatus sediminis</name>
    <dbReference type="NCBI Taxonomy" id="2041189"/>
    <lineage>
        <taxon>Bacteria</taxon>
        <taxon>Pseudomonadati</taxon>
        <taxon>Pseudomonadota</taxon>
        <taxon>Alphaproteobacteria</taxon>
        <taxon>Acetobacterales</taxon>
        <taxon>Roseomonadaceae</taxon>
        <taxon>Caldovatus</taxon>
    </lineage>
</organism>
<dbReference type="InterPro" id="IPR036291">
    <property type="entry name" value="NAD(P)-bd_dom_sf"/>
</dbReference>
<dbReference type="InterPro" id="IPR013149">
    <property type="entry name" value="ADH-like_C"/>
</dbReference>
<evidence type="ECO:0000256" key="1">
    <source>
        <dbReference type="ARBA" id="ARBA00010371"/>
    </source>
</evidence>
<dbReference type="InterPro" id="IPR011032">
    <property type="entry name" value="GroES-like_sf"/>
</dbReference>
<evidence type="ECO:0000256" key="2">
    <source>
        <dbReference type="ARBA" id="ARBA00022857"/>
    </source>
</evidence>
<evidence type="ECO:0000259" key="4">
    <source>
        <dbReference type="SMART" id="SM00829"/>
    </source>
</evidence>
<feature type="domain" description="Enoyl reductase (ER)" evidence="4">
    <location>
        <begin position="16"/>
        <end position="333"/>
    </location>
</feature>
<dbReference type="Gene3D" id="3.40.50.720">
    <property type="entry name" value="NAD(P)-binding Rossmann-like Domain"/>
    <property type="match status" value="1"/>
</dbReference>
<dbReference type="AlphaFoldDB" id="A0A8J2Z842"/>
<sequence length="336" mass="36059">MKAVGYTHCHPVDHDEALLDLTLPDPPAPKGRDLLVEVRAVSVNPVDTRLRRTADPAGEPRVLGFDAAGVVRAKGPESVLFPLGAEVFYAGSIARPGTNAELHLVDERIVGHKPRTLSFAEAAALPLTAITAWEALFDRLRIPRGKPAEGGALLITGGAGGVGSIAIQLARRLTGLKVIATASRPESRAWCERMGAHVVLDHSQDLAKQAKALGVPIPYVFAVTQTERHWNALCELLAPQGGICVIDDLGAAEVSRLKPKAAFLAWEAMFARPVHQTPDMIQQHRLLDEVAHLVDTGAIRTTVTAHLGRIDAERLVRAHAMVESGRMIGKVVLEGF</sequence>
<dbReference type="SUPFAM" id="SSF51735">
    <property type="entry name" value="NAD(P)-binding Rossmann-fold domains"/>
    <property type="match status" value="1"/>
</dbReference>
<dbReference type="InterPro" id="IPR014182">
    <property type="entry name" value="ADH_Zn_typ-1"/>
</dbReference>
<dbReference type="GO" id="GO:0016491">
    <property type="term" value="F:oxidoreductase activity"/>
    <property type="evidence" value="ECO:0007669"/>
    <property type="project" value="UniProtKB-KW"/>
</dbReference>
<dbReference type="InterPro" id="IPR013154">
    <property type="entry name" value="ADH-like_N"/>
</dbReference>
<dbReference type="Proteomes" id="UP000597507">
    <property type="component" value="Unassembled WGS sequence"/>
</dbReference>
<keyword evidence="3" id="KW-0479">Metal-binding</keyword>
<comment type="similarity">
    <text evidence="1 3">Belongs to the zinc-containing alcohol dehydrogenase family. Quinone oxidoreductase subfamily.</text>
</comment>
<dbReference type="RefSeq" id="WP_188897477.1">
    <property type="nucleotide sequence ID" value="NZ_BMKS01000001.1"/>
</dbReference>
<evidence type="ECO:0000313" key="6">
    <source>
        <dbReference type="Proteomes" id="UP000597507"/>
    </source>
</evidence>
<protein>
    <recommendedName>
        <fullName evidence="3">Zinc-type alcohol dehydrogenase-like protein</fullName>
    </recommendedName>
</protein>
<dbReference type="Pfam" id="PF08240">
    <property type="entry name" value="ADH_N"/>
    <property type="match status" value="1"/>
</dbReference>
<name>A0A8J2Z842_9PROT</name>
<dbReference type="GO" id="GO:0008270">
    <property type="term" value="F:zinc ion binding"/>
    <property type="evidence" value="ECO:0007669"/>
    <property type="project" value="InterPro"/>
</dbReference>